<dbReference type="EMBL" id="LOJT01000064">
    <property type="protein sequence ID" value="OOW71526.1"/>
    <property type="molecule type" value="Genomic_DNA"/>
</dbReference>
<dbReference type="NCBIfam" id="NF010452">
    <property type="entry name" value="PRK13879.1"/>
    <property type="match status" value="1"/>
</dbReference>
<organism evidence="4 5">
    <name type="scientific">Xanthomonas cissicola</name>
    <dbReference type="NCBI Taxonomy" id="86186"/>
    <lineage>
        <taxon>Bacteria</taxon>
        <taxon>Pseudomonadati</taxon>
        <taxon>Pseudomonadota</taxon>
        <taxon>Gammaproteobacteria</taxon>
        <taxon>Lysobacterales</taxon>
        <taxon>Lysobacteraceae</taxon>
        <taxon>Xanthomonas</taxon>
    </lineage>
</organism>
<feature type="coiled-coil region" evidence="1">
    <location>
        <begin position="131"/>
        <end position="181"/>
    </location>
</feature>
<keyword evidence="3" id="KW-0732">Signal</keyword>
<dbReference type="NCBIfam" id="TIGR02780">
    <property type="entry name" value="TrbJ_Ti"/>
    <property type="match status" value="1"/>
</dbReference>
<dbReference type="InterPro" id="IPR014147">
    <property type="entry name" value="T4SS_TrbJ"/>
</dbReference>
<accession>A0ABX3M279</accession>
<name>A0ABX3M279_9XANT</name>
<feature type="signal peptide" evidence="3">
    <location>
        <begin position="1"/>
        <end position="27"/>
    </location>
</feature>
<feature type="compositionally biased region" description="Low complexity" evidence="2">
    <location>
        <begin position="223"/>
        <end position="235"/>
    </location>
</feature>
<evidence type="ECO:0000256" key="2">
    <source>
        <dbReference type="SAM" id="MobiDB-lite"/>
    </source>
</evidence>
<keyword evidence="1" id="KW-0175">Coiled coil</keyword>
<feature type="chain" id="PRO_5047033618" evidence="3">
    <location>
        <begin position="28"/>
        <end position="256"/>
    </location>
</feature>
<reference evidence="4 5" key="1">
    <citation type="submission" date="2015-12" db="EMBL/GenBank/DDBJ databases">
        <authorList>
            <person name="Bansal K."/>
            <person name="Midha S."/>
            <person name="Patil P.B."/>
        </authorList>
    </citation>
    <scope>NUCLEOTIDE SEQUENCE [LARGE SCALE GENOMIC DNA]</scope>
    <source>
        <strain evidence="4 5">LMG21719</strain>
    </source>
</reference>
<dbReference type="Proteomes" id="UP000190018">
    <property type="component" value="Unassembled WGS sequence"/>
</dbReference>
<evidence type="ECO:0000256" key="1">
    <source>
        <dbReference type="SAM" id="Coils"/>
    </source>
</evidence>
<sequence length="256" mass="28245">MKQHVLAAKIAFSIALTVGVASMPAHAGIPVLDGTNLSQTTVTAIQQVAQVQKQIEQYRTQLQQYENMLQNTVAPAAYIWDQAQSTINGLMQAVDTLNYYKNQAGSIDAYLGKFQDVSYYRSSPCFTASGCTDAERKAMEENRRLASESQKKANDALLKGLEQQQRNLAADARQLERLQSKAGTAQGQMEAIQYANQFASQQANQLLQIRGLLIAQQNAIGAQMQAQADRQAQEQAAREKAFDMGEKTNRSKSKSY</sequence>
<evidence type="ECO:0000313" key="4">
    <source>
        <dbReference type="EMBL" id="OOW71526.1"/>
    </source>
</evidence>
<feature type="region of interest" description="Disordered" evidence="2">
    <location>
        <begin position="223"/>
        <end position="256"/>
    </location>
</feature>
<evidence type="ECO:0000256" key="3">
    <source>
        <dbReference type="SAM" id="SignalP"/>
    </source>
</evidence>
<gene>
    <name evidence="4" type="ORF">Xant_19255</name>
</gene>
<dbReference type="SUPFAM" id="SSF101082">
    <property type="entry name" value="Typo IV secretion system protein TraC"/>
    <property type="match status" value="1"/>
</dbReference>
<keyword evidence="5" id="KW-1185">Reference proteome</keyword>
<evidence type="ECO:0000313" key="5">
    <source>
        <dbReference type="Proteomes" id="UP000190018"/>
    </source>
</evidence>
<feature type="compositionally biased region" description="Basic and acidic residues" evidence="2">
    <location>
        <begin position="236"/>
        <end position="249"/>
    </location>
</feature>
<protein>
    <submittedName>
        <fullName evidence="4">Conjugal transfer protein TrbJ</fullName>
    </submittedName>
</protein>
<comment type="caution">
    <text evidence="4">The sequence shown here is derived from an EMBL/GenBank/DDBJ whole genome shotgun (WGS) entry which is preliminary data.</text>
</comment>
<proteinExistence type="predicted"/>